<name>A0A2S6GCR1_9PSEU</name>
<evidence type="ECO:0000313" key="2">
    <source>
        <dbReference type="Proteomes" id="UP000239203"/>
    </source>
</evidence>
<organism evidence="1 2">
    <name type="scientific">Actinokineospora auranticolor</name>
    <dbReference type="NCBI Taxonomy" id="155976"/>
    <lineage>
        <taxon>Bacteria</taxon>
        <taxon>Bacillati</taxon>
        <taxon>Actinomycetota</taxon>
        <taxon>Actinomycetes</taxon>
        <taxon>Pseudonocardiales</taxon>
        <taxon>Pseudonocardiaceae</taxon>
        <taxon>Actinokineospora</taxon>
    </lineage>
</organism>
<comment type="caution">
    <text evidence="1">The sequence shown here is derived from an EMBL/GenBank/DDBJ whole genome shotgun (WGS) entry which is preliminary data.</text>
</comment>
<protein>
    <submittedName>
        <fullName evidence="1">Uncharacterized protein</fullName>
    </submittedName>
</protein>
<gene>
    <name evidence="1" type="ORF">CLV40_1331</name>
</gene>
<dbReference type="EMBL" id="PTIX01000033">
    <property type="protein sequence ID" value="PPK62735.1"/>
    <property type="molecule type" value="Genomic_DNA"/>
</dbReference>
<proteinExistence type="predicted"/>
<dbReference type="Proteomes" id="UP000239203">
    <property type="component" value="Unassembled WGS sequence"/>
</dbReference>
<reference evidence="1 2" key="1">
    <citation type="submission" date="2018-02" db="EMBL/GenBank/DDBJ databases">
        <title>Genomic Encyclopedia of Archaeal and Bacterial Type Strains, Phase II (KMG-II): from individual species to whole genera.</title>
        <authorList>
            <person name="Goeker M."/>
        </authorList>
    </citation>
    <scope>NUCLEOTIDE SEQUENCE [LARGE SCALE GENOMIC DNA]</scope>
    <source>
        <strain evidence="1 2">YU 961-1</strain>
    </source>
</reference>
<keyword evidence="2" id="KW-1185">Reference proteome</keyword>
<accession>A0A2S6GCR1</accession>
<dbReference type="AlphaFoldDB" id="A0A2S6GCR1"/>
<evidence type="ECO:0000313" key="1">
    <source>
        <dbReference type="EMBL" id="PPK62735.1"/>
    </source>
</evidence>
<sequence length="160" mass="17882">MALACIDSASHNGETTVTLTAGLIAAASDMTSERVLAWSVYETILRTAEATSSEIHQCRRLHERAHEQRLLEAILPEPHERAQIARKAMLRLESLHTITTEADFIRSLRDKARKQGLSLRDCEKRMRELDPGRAVSKSTVGVWLKGDRIPRDTAGLTLLL</sequence>